<evidence type="ECO:0000313" key="2">
    <source>
        <dbReference type="EMBL" id="CAE6513054.1"/>
    </source>
</evidence>
<protein>
    <submittedName>
        <fullName evidence="2">Uncharacterized protein</fullName>
    </submittedName>
</protein>
<evidence type="ECO:0000256" key="1">
    <source>
        <dbReference type="SAM" id="MobiDB-lite"/>
    </source>
</evidence>
<feature type="region of interest" description="Disordered" evidence="1">
    <location>
        <begin position="108"/>
        <end position="129"/>
    </location>
</feature>
<name>A0A8H3HIT1_9AGAM</name>
<reference evidence="2" key="1">
    <citation type="submission" date="2021-01" db="EMBL/GenBank/DDBJ databases">
        <authorList>
            <person name="Kaushik A."/>
        </authorList>
    </citation>
    <scope>NUCLEOTIDE SEQUENCE</scope>
    <source>
        <strain evidence="2">AG6-10EEA</strain>
    </source>
</reference>
<dbReference type="EMBL" id="CAJMXA010003716">
    <property type="protein sequence ID" value="CAE6513054.1"/>
    <property type="molecule type" value="Genomic_DNA"/>
</dbReference>
<evidence type="ECO:0000313" key="3">
    <source>
        <dbReference type="Proteomes" id="UP000663853"/>
    </source>
</evidence>
<dbReference type="AlphaFoldDB" id="A0A8H3HIT1"/>
<accession>A0A8H3HIT1</accession>
<gene>
    <name evidence="2" type="ORF">RDB_LOCUS132148</name>
</gene>
<proteinExistence type="predicted"/>
<organism evidence="2 3">
    <name type="scientific">Rhizoctonia solani</name>
    <dbReference type="NCBI Taxonomy" id="456999"/>
    <lineage>
        <taxon>Eukaryota</taxon>
        <taxon>Fungi</taxon>
        <taxon>Dikarya</taxon>
        <taxon>Basidiomycota</taxon>
        <taxon>Agaricomycotina</taxon>
        <taxon>Agaricomycetes</taxon>
        <taxon>Cantharellales</taxon>
        <taxon>Ceratobasidiaceae</taxon>
        <taxon>Rhizoctonia</taxon>
    </lineage>
</organism>
<comment type="caution">
    <text evidence="2">The sequence shown here is derived from an EMBL/GenBank/DDBJ whole genome shotgun (WGS) entry which is preliminary data.</text>
</comment>
<sequence>MDTRIPASVLKSPARALFGQDGTFSMLEVTPPAGTEVPDAALSRMPRYVFTVNSRPASKSLSGEYTGVTEGQTNFELNVAKVISLTIGDGEFTVGDPEGNDAFEIQSGKGLGIWGPPPADVADTRADGS</sequence>
<dbReference type="Proteomes" id="UP000663853">
    <property type="component" value="Unassembled WGS sequence"/>
</dbReference>